<protein>
    <submittedName>
        <fullName evidence="3">Uncharacterized protein LOC109486796</fullName>
    </submittedName>
</protein>
<proteinExistence type="predicted"/>
<feature type="transmembrane region" description="Helical" evidence="1">
    <location>
        <begin position="12"/>
        <end position="31"/>
    </location>
</feature>
<organism evidence="2 3">
    <name type="scientific">Branchiostoma belcheri</name>
    <name type="common">Amphioxus</name>
    <dbReference type="NCBI Taxonomy" id="7741"/>
    <lineage>
        <taxon>Eukaryota</taxon>
        <taxon>Metazoa</taxon>
        <taxon>Chordata</taxon>
        <taxon>Cephalochordata</taxon>
        <taxon>Leptocardii</taxon>
        <taxon>Amphioxiformes</taxon>
        <taxon>Branchiostomatidae</taxon>
        <taxon>Branchiostoma</taxon>
    </lineage>
</organism>
<keyword evidence="1" id="KW-0472">Membrane</keyword>
<reference evidence="3" key="1">
    <citation type="submission" date="2025-08" db="UniProtKB">
        <authorList>
            <consortium name="RefSeq"/>
        </authorList>
    </citation>
    <scope>IDENTIFICATION</scope>
    <source>
        <tissue evidence="3">Gonad</tissue>
    </source>
</reference>
<evidence type="ECO:0000313" key="2">
    <source>
        <dbReference type="Proteomes" id="UP000515135"/>
    </source>
</evidence>
<dbReference type="AlphaFoldDB" id="A0A6P5AT35"/>
<evidence type="ECO:0000256" key="1">
    <source>
        <dbReference type="SAM" id="Phobius"/>
    </source>
</evidence>
<gene>
    <name evidence="3" type="primary">LOC109486796</name>
</gene>
<dbReference type="KEGG" id="bbel:109486796"/>
<sequence length="217" mass="24304">MALKGCHPTTLRVVSFLCTFLTFGSILPVFLDVSDDSLYVPIATISPSGVPENATKEVSVCWNWDMELDQDGRCPFSFLFAAVVISGTVILCSVLSNLARRSCDCYQGVSRRPCLRYLFQFSAFVGNLMTFLLLAAFVVLMLVFSFADEVSKQRLTDKILDKMYHIWFALVCLGTLLSFTATVLSGVESVQRRSSDWLEYSNSQLLMYHASLNYGDF</sequence>
<dbReference type="Proteomes" id="UP000515135">
    <property type="component" value="Unplaced"/>
</dbReference>
<feature type="transmembrane region" description="Helical" evidence="1">
    <location>
        <begin position="164"/>
        <end position="187"/>
    </location>
</feature>
<name>A0A6P5AT35_BRABE</name>
<feature type="transmembrane region" description="Helical" evidence="1">
    <location>
        <begin position="117"/>
        <end position="144"/>
    </location>
</feature>
<dbReference type="RefSeq" id="XP_019646247.1">
    <property type="nucleotide sequence ID" value="XM_019790688.1"/>
</dbReference>
<accession>A0A6P5AT35</accession>
<keyword evidence="1" id="KW-1133">Transmembrane helix</keyword>
<dbReference type="GeneID" id="109486796"/>
<dbReference type="OrthoDB" id="9995056at2759"/>
<feature type="transmembrane region" description="Helical" evidence="1">
    <location>
        <begin position="76"/>
        <end position="96"/>
    </location>
</feature>
<keyword evidence="2" id="KW-1185">Reference proteome</keyword>
<evidence type="ECO:0000313" key="3">
    <source>
        <dbReference type="RefSeq" id="XP_019646247.1"/>
    </source>
</evidence>
<keyword evidence="1" id="KW-0812">Transmembrane</keyword>